<dbReference type="InterPro" id="IPR007110">
    <property type="entry name" value="Ig-like_dom"/>
</dbReference>
<evidence type="ECO:0000313" key="5">
    <source>
        <dbReference type="EMBL" id="CAD1475337.1"/>
    </source>
</evidence>
<reference evidence="5" key="1">
    <citation type="submission" date="2020-07" db="EMBL/GenBank/DDBJ databases">
        <authorList>
            <person name="Nazaruddin N."/>
        </authorList>
    </citation>
    <scope>NUCLEOTIDE SEQUENCE</scope>
</reference>
<keyword evidence="3" id="KW-0393">Immunoglobulin domain</keyword>
<dbReference type="Pfam" id="PF13927">
    <property type="entry name" value="Ig_3"/>
    <property type="match status" value="1"/>
</dbReference>
<gene>
    <name evidence="5" type="ORF">MHI_LOCUS552273</name>
</gene>
<evidence type="ECO:0000256" key="3">
    <source>
        <dbReference type="ARBA" id="ARBA00023319"/>
    </source>
</evidence>
<dbReference type="PANTHER" id="PTHR12231:SF253">
    <property type="entry name" value="DPR-INTERACTING PROTEIN ETA, ISOFORM B-RELATED"/>
    <property type="match status" value="1"/>
</dbReference>
<dbReference type="InterPro" id="IPR051170">
    <property type="entry name" value="Neural/epithelial_adhesion"/>
</dbReference>
<dbReference type="PANTHER" id="PTHR12231">
    <property type="entry name" value="CTX-RELATED TYPE I TRANSMEMBRANE PROTEIN"/>
    <property type="match status" value="1"/>
</dbReference>
<dbReference type="Gene3D" id="2.60.40.10">
    <property type="entry name" value="Immunoglobulins"/>
    <property type="match status" value="1"/>
</dbReference>
<name>A0A6V7H7J4_9HYME</name>
<dbReference type="SUPFAM" id="SSF48726">
    <property type="entry name" value="Immunoglobulin"/>
    <property type="match status" value="1"/>
</dbReference>
<dbReference type="GO" id="GO:0043005">
    <property type="term" value="C:neuron projection"/>
    <property type="evidence" value="ECO:0007669"/>
    <property type="project" value="TreeGrafter"/>
</dbReference>
<dbReference type="Proteomes" id="UP000752696">
    <property type="component" value="Unassembled WGS sequence"/>
</dbReference>
<protein>
    <recommendedName>
        <fullName evidence="4">Ig-like domain-containing protein</fullName>
    </recommendedName>
</protein>
<dbReference type="InterPro" id="IPR036179">
    <property type="entry name" value="Ig-like_dom_sf"/>
</dbReference>
<feature type="domain" description="Ig-like" evidence="4">
    <location>
        <begin position="17"/>
        <end position="67"/>
    </location>
</feature>
<dbReference type="PROSITE" id="PS50835">
    <property type="entry name" value="IG_LIKE"/>
    <property type="match status" value="1"/>
</dbReference>
<comment type="caution">
    <text evidence="5">The sequence shown here is derived from an EMBL/GenBank/DDBJ whole genome shotgun (WGS) entry which is preliminary data.</text>
</comment>
<evidence type="ECO:0000256" key="1">
    <source>
        <dbReference type="ARBA" id="ARBA00022737"/>
    </source>
</evidence>
<organism evidence="5 6">
    <name type="scientific">Heterotrigona itama</name>
    <dbReference type="NCBI Taxonomy" id="395501"/>
    <lineage>
        <taxon>Eukaryota</taxon>
        <taxon>Metazoa</taxon>
        <taxon>Ecdysozoa</taxon>
        <taxon>Arthropoda</taxon>
        <taxon>Hexapoda</taxon>
        <taxon>Insecta</taxon>
        <taxon>Pterygota</taxon>
        <taxon>Neoptera</taxon>
        <taxon>Endopterygota</taxon>
        <taxon>Hymenoptera</taxon>
        <taxon>Apocrita</taxon>
        <taxon>Aculeata</taxon>
        <taxon>Apoidea</taxon>
        <taxon>Anthophila</taxon>
        <taxon>Apidae</taxon>
        <taxon>Heterotrigona</taxon>
    </lineage>
</organism>
<keyword evidence="2" id="KW-1015">Disulfide bond</keyword>
<keyword evidence="1" id="KW-0677">Repeat</keyword>
<evidence type="ECO:0000259" key="4">
    <source>
        <dbReference type="PROSITE" id="PS50835"/>
    </source>
</evidence>
<sequence length="67" mass="7223">MEAGCYRCNVVIVSVPPDILDDSTSTDMEVQEGSNVTLRCAATGTPKPKVTWRREIGGTIAQSNSHE</sequence>
<dbReference type="InterPro" id="IPR013783">
    <property type="entry name" value="Ig-like_fold"/>
</dbReference>
<evidence type="ECO:0000256" key="2">
    <source>
        <dbReference type="ARBA" id="ARBA00023157"/>
    </source>
</evidence>
<feature type="non-terminal residue" evidence="5">
    <location>
        <position position="67"/>
    </location>
</feature>
<dbReference type="AlphaFoldDB" id="A0A6V7H7J4"/>
<dbReference type="EMBL" id="CAJDYZ010008374">
    <property type="protein sequence ID" value="CAD1475337.1"/>
    <property type="molecule type" value="Genomic_DNA"/>
</dbReference>
<dbReference type="OrthoDB" id="10012075at2759"/>
<accession>A0A6V7H7J4</accession>
<keyword evidence="6" id="KW-1185">Reference proteome</keyword>
<evidence type="ECO:0000313" key="6">
    <source>
        <dbReference type="Proteomes" id="UP000752696"/>
    </source>
</evidence>
<proteinExistence type="predicted"/>